<dbReference type="EMBL" id="JARKIE010000111">
    <property type="protein sequence ID" value="KAJ7683127.1"/>
    <property type="molecule type" value="Genomic_DNA"/>
</dbReference>
<accession>A0AAD7GEY7</accession>
<comment type="caution">
    <text evidence="2">The sequence shown here is derived from an EMBL/GenBank/DDBJ whole genome shotgun (WGS) entry which is preliminary data.</text>
</comment>
<evidence type="ECO:0000256" key="1">
    <source>
        <dbReference type="SAM" id="MobiDB-lite"/>
    </source>
</evidence>
<dbReference type="AlphaFoldDB" id="A0AAD7GEY7"/>
<protein>
    <submittedName>
        <fullName evidence="2">Uncharacterized protein</fullName>
    </submittedName>
</protein>
<feature type="compositionally biased region" description="Polar residues" evidence="1">
    <location>
        <begin position="63"/>
        <end position="72"/>
    </location>
</feature>
<gene>
    <name evidence="2" type="ORF">B0H17DRAFT_1137983</name>
</gene>
<proteinExistence type="predicted"/>
<name>A0AAD7GEY7_MYCRO</name>
<dbReference type="Proteomes" id="UP001221757">
    <property type="component" value="Unassembled WGS sequence"/>
</dbReference>
<organism evidence="2 3">
    <name type="scientific">Mycena rosella</name>
    <name type="common">Pink bonnet</name>
    <name type="synonym">Agaricus rosellus</name>
    <dbReference type="NCBI Taxonomy" id="1033263"/>
    <lineage>
        <taxon>Eukaryota</taxon>
        <taxon>Fungi</taxon>
        <taxon>Dikarya</taxon>
        <taxon>Basidiomycota</taxon>
        <taxon>Agaricomycotina</taxon>
        <taxon>Agaricomycetes</taxon>
        <taxon>Agaricomycetidae</taxon>
        <taxon>Agaricales</taxon>
        <taxon>Marasmiineae</taxon>
        <taxon>Mycenaceae</taxon>
        <taxon>Mycena</taxon>
    </lineage>
</organism>
<keyword evidence="3" id="KW-1185">Reference proteome</keyword>
<reference evidence="2" key="1">
    <citation type="submission" date="2023-03" db="EMBL/GenBank/DDBJ databases">
        <title>Massive genome expansion in bonnet fungi (Mycena s.s.) driven by repeated elements and novel gene families across ecological guilds.</title>
        <authorList>
            <consortium name="Lawrence Berkeley National Laboratory"/>
            <person name="Harder C.B."/>
            <person name="Miyauchi S."/>
            <person name="Viragh M."/>
            <person name="Kuo A."/>
            <person name="Thoen E."/>
            <person name="Andreopoulos B."/>
            <person name="Lu D."/>
            <person name="Skrede I."/>
            <person name="Drula E."/>
            <person name="Henrissat B."/>
            <person name="Morin E."/>
            <person name="Kohler A."/>
            <person name="Barry K."/>
            <person name="LaButti K."/>
            <person name="Morin E."/>
            <person name="Salamov A."/>
            <person name="Lipzen A."/>
            <person name="Mereny Z."/>
            <person name="Hegedus B."/>
            <person name="Baldrian P."/>
            <person name="Stursova M."/>
            <person name="Weitz H."/>
            <person name="Taylor A."/>
            <person name="Grigoriev I.V."/>
            <person name="Nagy L.G."/>
            <person name="Martin F."/>
            <person name="Kauserud H."/>
        </authorList>
    </citation>
    <scope>NUCLEOTIDE SEQUENCE</scope>
    <source>
        <strain evidence="2">CBHHK067</strain>
    </source>
</reference>
<evidence type="ECO:0000313" key="2">
    <source>
        <dbReference type="EMBL" id="KAJ7683127.1"/>
    </source>
</evidence>
<feature type="region of interest" description="Disordered" evidence="1">
    <location>
        <begin position="63"/>
        <end position="98"/>
    </location>
</feature>
<sequence length="170" mass="18347">MSISEPRKTGGEERMHASGAPTAVKELFVSFSLPGGVYGDLEDLQAAGSSRAFAVEVVGRRQGNGSKSQFGFNGTRPAEGADSDNSESEFQGKRREEKSAIVLQRSRRICVLPKTLPQFLTADPVLDLPITNMPEMPEMPRCAGKESLASCSQGRKMSDVEGSFELFTAE</sequence>
<evidence type="ECO:0000313" key="3">
    <source>
        <dbReference type="Proteomes" id="UP001221757"/>
    </source>
</evidence>